<gene>
    <name evidence="2" type="ORF">AVEN_241289_1</name>
</gene>
<evidence type="ECO:0000313" key="3">
    <source>
        <dbReference type="Proteomes" id="UP000499080"/>
    </source>
</evidence>
<feature type="non-terminal residue" evidence="2">
    <location>
        <position position="1"/>
    </location>
</feature>
<feature type="compositionally biased region" description="Polar residues" evidence="1">
    <location>
        <begin position="15"/>
        <end position="24"/>
    </location>
</feature>
<accession>A0A4Y2JIX3</accession>
<reference evidence="2 3" key="1">
    <citation type="journal article" date="2019" name="Sci. Rep.">
        <title>Orb-weaving spider Araneus ventricosus genome elucidates the spidroin gene catalogue.</title>
        <authorList>
            <person name="Kono N."/>
            <person name="Nakamura H."/>
            <person name="Ohtoshi R."/>
            <person name="Moran D.A.P."/>
            <person name="Shinohara A."/>
            <person name="Yoshida Y."/>
            <person name="Fujiwara M."/>
            <person name="Mori M."/>
            <person name="Tomita M."/>
            <person name="Arakawa K."/>
        </authorList>
    </citation>
    <scope>NUCLEOTIDE SEQUENCE [LARGE SCALE GENOMIC DNA]</scope>
</reference>
<feature type="compositionally biased region" description="Basic and acidic residues" evidence="1">
    <location>
        <begin position="1"/>
        <end position="13"/>
    </location>
</feature>
<dbReference type="EMBL" id="BGPR01003509">
    <property type="protein sequence ID" value="GBM89066.1"/>
    <property type="molecule type" value="Genomic_DNA"/>
</dbReference>
<dbReference type="Proteomes" id="UP000499080">
    <property type="component" value="Unassembled WGS sequence"/>
</dbReference>
<sequence>RSYRGEFVREEGGNSKATINRLAQ</sequence>
<evidence type="ECO:0000313" key="2">
    <source>
        <dbReference type="EMBL" id="GBM89066.1"/>
    </source>
</evidence>
<comment type="caution">
    <text evidence="2">The sequence shown here is derived from an EMBL/GenBank/DDBJ whole genome shotgun (WGS) entry which is preliminary data.</text>
</comment>
<proteinExistence type="predicted"/>
<feature type="region of interest" description="Disordered" evidence="1">
    <location>
        <begin position="1"/>
        <end position="24"/>
    </location>
</feature>
<evidence type="ECO:0000256" key="1">
    <source>
        <dbReference type="SAM" id="MobiDB-lite"/>
    </source>
</evidence>
<dbReference type="AlphaFoldDB" id="A0A4Y2JIX3"/>
<organism evidence="2 3">
    <name type="scientific">Araneus ventricosus</name>
    <name type="common">Orbweaver spider</name>
    <name type="synonym">Epeira ventricosa</name>
    <dbReference type="NCBI Taxonomy" id="182803"/>
    <lineage>
        <taxon>Eukaryota</taxon>
        <taxon>Metazoa</taxon>
        <taxon>Ecdysozoa</taxon>
        <taxon>Arthropoda</taxon>
        <taxon>Chelicerata</taxon>
        <taxon>Arachnida</taxon>
        <taxon>Araneae</taxon>
        <taxon>Araneomorphae</taxon>
        <taxon>Entelegynae</taxon>
        <taxon>Araneoidea</taxon>
        <taxon>Araneidae</taxon>
        <taxon>Araneus</taxon>
    </lineage>
</organism>
<name>A0A4Y2JIX3_ARAVE</name>
<protein>
    <submittedName>
        <fullName evidence="2">Uncharacterized protein</fullName>
    </submittedName>
</protein>
<keyword evidence="3" id="KW-1185">Reference proteome</keyword>